<sequence>MPDFIFLMHDDAPGDGGLDWDPYLTRLRETGVYQGGSAIGRGACVKKSGGAPEPTAHISGFVRVAARDFDHARALLAGNPVFEAGGTVEIRELPLTS</sequence>
<proteinExistence type="predicted"/>
<organism evidence="1 2">
    <name type="scientific">Phenylobacterium kunshanense</name>
    <dbReference type="NCBI Taxonomy" id="1445034"/>
    <lineage>
        <taxon>Bacteria</taxon>
        <taxon>Pseudomonadati</taxon>
        <taxon>Pseudomonadota</taxon>
        <taxon>Alphaproteobacteria</taxon>
        <taxon>Caulobacterales</taxon>
        <taxon>Caulobacteraceae</taxon>
        <taxon>Phenylobacterium</taxon>
    </lineage>
</organism>
<dbReference type="EMBL" id="QFYS01000002">
    <property type="protein sequence ID" value="RAK67761.1"/>
    <property type="molecule type" value="Genomic_DNA"/>
</dbReference>
<accession>A0A328BMV2</accession>
<comment type="caution">
    <text evidence="1">The sequence shown here is derived from an EMBL/GenBank/DDBJ whole genome shotgun (WGS) entry which is preliminary data.</text>
</comment>
<evidence type="ECO:0000313" key="1">
    <source>
        <dbReference type="EMBL" id="RAK67761.1"/>
    </source>
</evidence>
<evidence type="ECO:0008006" key="3">
    <source>
        <dbReference type="Google" id="ProtNLM"/>
    </source>
</evidence>
<dbReference type="Gene3D" id="3.30.70.1060">
    <property type="entry name" value="Dimeric alpha+beta barrel"/>
    <property type="match status" value="1"/>
</dbReference>
<name>A0A328BMV2_9CAUL</name>
<dbReference type="RefSeq" id="WP_111275370.1">
    <property type="nucleotide sequence ID" value="NZ_QFYS01000002.1"/>
</dbReference>
<dbReference type="AlphaFoldDB" id="A0A328BMV2"/>
<dbReference type="Proteomes" id="UP000249524">
    <property type="component" value="Unassembled WGS sequence"/>
</dbReference>
<evidence type="ECO:0000313" key="2">
    <source>
        <dbReference type="Proteomes" id="UP000249524"/>
    </source>
</evidence>
<dbReference type="OrthoDB" id="7376427at2"/>
<reference evidence="1 2" key="1">
    <citation type="submission" date="2018-05" db="EMBL/GenBank/DDBJ databases">
        <authorList>
            <person name="Lanie J.A."/>
            <person name="Ng W.-L."/>
            <person name="Kazmierczak K.M."/>
            <person name="Andrzejewski T.M."/>
            <person name="Davidsen T.M."/>
            <person name="Wayne K.J."/>
            <person name="Tettelin H."/>
            <person name="Glass J.I."/>
            <person name="Rusch D."/>
            <person name="Podicherti R."/>
            <person name="Tsui H.-C.T."/>
            <person name="Winkler M.E."/>
        </authorList>
    </citation>
    <scope>NUCLEOTIDE SEQUENCE [LARGE SCALE GENOMIC DNA]</scope>
    <source>
        <strain evidence="1 2">BUT-10</strain>
    </source>
</reference>
<keyword evidence="2" id="KW-1185">Reference proteome</keyword>
<gene>
    <name evidence="1" type="ORF">DJ019_07625</name>
</gene>
<protein>
    <recommendedName>
        <fullName evidence="3">YCII-related domain-containing protein</fullName>
    </recommendedName>
</protein>